<protein>
    <recommendedName>
        <fullName evidence="3">Peptidase MA-like domain-containing protein</fullName>
    </recommendedName>
</protein>
<organism evidence="1 2">
    <name type="scientific">Nocardioides baekrokdamisoli</name>
    <dbReference type="NCBI Taxonomy" id="1804624"/>
    <lineage>
        <taxon>Bacteria</taxon>
        <taxon>Bacillati</taxon>
        <taxon>Actinomycetota</taxon>
        <taxon>Actinomycetes</taxon>
        <taxon>Propionibacteriales</taxon>
        <taxon>Nocardioidaceae</taxon>
        <taxon>Nocardioides</taxon>
    </lineage>
</organism>
<evidence type="ECO:0000313" key="1">
    <source>
        <dbReference type="EMBL" id="BBH18291.1"/>
    </source>
</evidence>
<gene>
    <name evidence="1" type="ORF">Back2_25780</name>
</gene>
<evidence type="ECO:0008006" key="3">
    <source>
        <dbReference type="Google" id="ProtNLM"/>
    </source>
</evidence>
<accession>A0A3G9IX73</accession>
<dbReference type="Proteomes" id="UP000271573">
    <property type="component" value="Chromosome"/>
</dbReference>
<name>A0A3G9IX73_9ACTN</name>
<proteinExistence type="predicted"/>
<dbReference type="EMBL" id="AP019307">
    <property type="protein sequence ID" value="BBH18291.1"/>
    <property type="molecule type" value="Genomic_DNA"/>
</dbReference>
<keyword evidence="2" id="KW-1185">Reference proteome</keyword>
<dbReference type="KEGG" id="nbe:Back2_25780"/>
<sequence length="372" mass="38816">MLLVFCAACGTHVAPPPTINSAAPSPGLAAAALTTFTDALGGRFSDVLTPAEKTAVLNAKAIGIGGVSMRYIDAATAAAPDGSWTGDVIISWRVRGEKPAEEQIGVGFTQSGGAARISSFGGAGQPVPLWLLAPVTVTRSGGVTVISEGRDPAPYLRMGLTAVQQVRETIAWPDAQLVLEVPADESTLEQMSGSAAGAYRGVAAFTGPVDGRPRGPVHIFINPDVIGTGRDAQIVLTHEATHAATNAATNPHLPAWVREGFADYVALRAQDLPLSVSADRALATVRKSGPPKTLPTDADFNSMAEDFGEEYQFAWLVWRYLGEMGGPAAATRFYDAVGAGTKVDAALRATYGGLTEAALTSQWRTYLVKLAR</sequence>
<evidence type="ECO:0000313" key="2">
    <source>
        <dbReference type="Proteomes" id="UP000271573"/>
    </source>
</evidence>
<reference evidence="1 2" key="1">
    <citation type="submission" date="2018-11" db="EMBL/GenBank/DDBJ databases">
        <title>Complete genome sequence of Nocardioides baekrokdamisoli strain KCTC 39748.</title>
        <authorList>
            <person name="Kang S.W."/>
            <person name="Lee K.C."/>
            <person name="Kim K.K."/>
            <person name="Kim J.S."/>
            <person name="Kim D.S."/>
            <person name="Ko S.H."/>
            <person name="Yang S.H."/>
            <person name="Shin Y.K."/>
            <person name="Lee J.S."/>
        </authorList>
    </citation>
    <scope>NUCLEOTIDE SEQUENCE [LARGE SCALE GENOMIC DNA]</scope>
    <source>
        <strain evidence="1 2">KCTC 39748</strain>
    </source>
</reference>
<dbReference type="AlphaFoldDB" id="A0A3G9IX73"/>